<name>A0ABX2N2W2_9SPHN</name>
<keyword evidence="7" id="KW-0813">Transport</keyword>
<dbReference type="EMBL" id="JABWMH010000003">
    <property type="protein sequence ID" value="NVD28043.1"/>
    <property type="molecule type" value="Genomic_DNA"/>
</dbReference>
<sequence length="473" mass="51137">MQFWQSGPRFHSALAILAGSFFMLSALIAHPVQAQIELPSIETPAEPVDPQPIIEAQTISPTDAEIKERIEGIFAEIDALKGVLVKVDAGVVALTGDVPALVDADRAESIAARVAGVVTVENSLERNLDVADNLQPVTDKLKTNFEKFLNSLPLIGIALAIFILFWVLGRVISGMTGLWRRIAPNMFMAELMATSIRVIFVIVGLIIALGVLQATALMGAILGGAGVLGLAIGFAIRDTVDNYISSIMLSIRQPFRANDHVVIGDREGHVIRLTSRATILMTLEGNHLRIPNSTVFKAEILNYSTNPERRFDFELGVDADDDPLAAIAIGLEALRGLAFVLDDPDASAHLAEVGDSNIVIRFLGWIDQTHSDFYKARSIAIRAVMTVLDTEGFGLPEPIYRLRFDSGAPLEIARSAKDEASDKSAASKPARKPPQADLALGDVSLENDIGKKVAEERAAAREQDILDESRPIE</sequence>
<dbReference type="InterPro" id="IPR011066">
    <property type="entry name" value="MscS_channel_C_sf"/>
</dbReference>
<evidence type="ECO:0000313" key="11">
    <source>
        <dbReference type="Proteomes" id="UP000652427"/>
    </source>
</evidence>
<evidence type="ECO:0000259" key="9">
    <source>
        <dbReference type="PROSITE" id="PS50914"/>
    </source>
</evidence>
<keyword evidence="7" id="KW-0407">Ion channel</keyword>
<dbReference type="InterPro" id="IPR010920">
    <property type="entry name" value="LSM_dom_sf"/>
</dbReference>
<keyword evidence="4 7" id="KW-0812">Transmembrane</keyword>
<accession>A0ABX2N2W2</accession>
<keyword evidence="7" id="KW-0997">Cell inner membrane</keyword>
<feature type="transmembrane region" description="Helical" evidence="7">
    <location>
        <begin position="217"/>
        <end position="236"/>
    </location>
</feature>
<evidence type="ECO:0000256" key="3">
    <source>
        <dbReference type="ARBA" id="ARBA00022475"/>
    </source>
</evidence>
<dbReference type="SUPFAM" id="SSF82861">
    <property type="entry name" value="Mechanosensitive channel protein MscS (YggB), transmembrane region"/>
    <property type="match status" value="1"/>
</dbReference>
<dbReference type="Gene3D" id="2.30.30.60">
    <property type="match status" value="1"/>
</dbReference>
<feature type="region of interest" description="Disordered" evidence="8">
    <location>
        <begin position="454"/>
        <end position="473"/>
    </location>
</feature>
<protein>
    <recommendedName>
        <fullName evidence="7">Small-conductance mechanosensitive channel</fullName>
    </recommendedName>
</protein>
<feature type="transmembrane region" description="Helical" evidence="7">
    <location>
        <begin position="148"/>
        <end position="168"/>
    </location>
</feature>
<dbReference type="InterPro" id="IPR006685">
    <property type="entry name" value="MscS_channel_2nd"/>
</dbReference>
<keyword evidence="5 7" id="KW-1133">Transmembrane helix</keyword>
<dbReference type="Gene3D" id="3.30.1340.30">
    <property type="match status" value="1"/>
</dbReference>
<keyword evidence="6 7" id="KW-0472">Membrane</keyword>
<dbReference type="PROSITE" id="PS50914">
    <property type="entry name" value="BON"/>
    <property type="match status" value="1"/>
</dbReference>
<evidence type="ECO:0000256" key="8">
    <source>
        <dbReference type="SAM" id="MobiDB-lite"/>
    </source>
</evidence>
<dbReference type="PANTHER" id="PTHR30221">
    <property type="entry name" value="SMALL-CONDUCTANCE MECHANOSENSITIVE CHANNEL"/>
    <property type="match status" value="1"/>
</dbReference>
<dbReference type="Pfam" id="PF04972">
    <property type="entry name" value="BON"/>
    <property type="match status" value="1"/>
</dbReference>
<evidence type="ECO:0000256" key="6">
    <source>
        <dbReference type="ARBA" id="ARBA00023136"/>
    </source>
</evidence>
<comment type="subunit">
    <text evidence="7">Homoheptamer.</text>
</comment>
<gene>
    <name evidence="10" type="ORF">HUO14_09020</name>
</gene>
<dbReference type="InterPro" id="IPR045275">
    <property type="entry name" value="MscS_archaea/bacteria_type"/>
</dbReference>
<evidence type="ECO:0000256" key="2">
    <source>
        <dbReference type="ARBA" id="ARBA00008017"/>
    </source>
</evidence>
<dbReference type="InterPro" id="IPR007055">
    <property type="entry name" value="BON_dom"/>
</dbReference>
<reference evidence="10 11" key="1">
    <citation type="submission" date="2020-06" db="EMBL/GenBank/DDBJ databases">
        <authorList>
            <person name="Kim S.-J."/>
            <person name="Park S.-J."/>
        </authorList>
    </citation>
    <scope>NUCLEOTIDE SEQUENCE [LARGE SCALE GENOMIC DNA]</scope>
    <source>
        <strain evidence="10 11">SW-151</strain>
    </source>
</reference>
<dbReference type="SUPFAM" id="SSF50182">
    <property type="entry name" value="Sm-like ribonucleoproteins"/>
    <property type="match status" value="1"/>
</dbReference>
<feature type="region of interest" description="Disordered" evidence="8">
    <location>
        <begin position="415"/>
        <end position="443"/>
    </location>
</feature>
<dbReference type="Proteomes" id="UP000652427">
    <property type="component" value="Unassembled WGS sequence"/>
</dbReference>
<dbReference type="Gene3D" id="1.10.287.1260">
    <property type="match status" value="1"/>
</dbReference>
<keyword evidence="11" id="KW-1185">Reference proteome</keyword>
<organism evidence="10 11">
    <name type="scientific">Parasphingorhabdus flavimaris</name>
    <dbReference type="NCBI Taxonomy" id="266812"/>
    <lineage>
        <taxon>Bacteria</taxon>
        <taxon>Pseudomonadati</taxon>
        <taxon>Pseudomonadota</taxon>
        <taxon>Alphaproteobacteria</taxon>
        <taxon>Sphingomonadales</taxon>
        <taxon>Sphingomonadaceae</taxon>
        <taxon>Parasphingorhabdus</taxon>
    </lineage>
</organism>
<evidence type="ECO:0000313" key="10">
    <source>
        <dbReference type="EMBL" id="NVD28043.1"/>
    </source>
</evidence>
<keyword evidence="3" id="KW-1003">Cell membrane</keyword>
<dbReference type="Pfam" id="PF00924">
    <property type="entry name" value="MS_channel_2nd"/>
    <property type="match status" value="1"/>
</dbReference>
<comment type="caution">
    <text evidence="7">Lacks conserved residue(s) required for the propagation of feature annotation.</text>
</comment>
<dbReference type="Gene3D" id="3.30.70.100">
    <property type="match status" value="1"/>
</dbReference>
<comment type="function">
    <text evidence="7">Mechanosensitive channel that participates in the regulation of osmotic pressure changes within the cell, opening in response to stretch forces in the membrane lipid bilayer, without the need for other proteins. Contributes to normal resistance to hypoosmotic shock. Forms an ion channel of 1.0 nanosiemens conductance with a slight preference for anions.</text>
</comment>
<dbReference type="SUPFAM" id="SSF82689">
    <property type="entry name" value="Mechanosensitive channel protein MscS (YggB), C-terminal domain"/>
    <property type="match status" value="1"/>
</dbReference>
<feature type="transmembrane region" description="Helical" evidence="7">
    <location>
        <begin position="189"/>
        <end position="211"/>
    </location>
</feature>
<dbReference type="RefSeq" id="WP_176279585.1">
    <property type="nucleotide sequence ID" value="NZ_JABWMH010000003.1"/>
</dbReference>
<dbReference type="InterPro" id="IPR023408">
    <property type="entry name" value="MscS_beta-dom_sf"/>
</dbReference>
<proteinExistence type="inferred from homology"/>
<dbReference type="InterPro" id="IPR011014">
    <property type="entry name" value="MscS_channel_TM-2"/>
</dbReference>
<evidence type="ECO:0000256" key="1">
    <source>
        <dbReference type="ARBA" id="ARBA00004651"/>
    </source>
</evidence>
<keyword evidence="7" id="KW-0406">Ion transport</keyword>
<dbReference type="PANTHER" id="PTHR30221:SF1">
    <property type="entry name" value="SMALL-CONDUCTANCE MECHANOSENSITIVE CHANNEL"/>
    <property type="match status" value="1"/>
</dbReference>
<comment type="subcellular location">
    <subcellularLocation>
        <location evidence="7">Cell inner membrane</location>
        <topology evidence="7">Multi-pass membrane protein</topology>
    </subcellularLocation>
    <subcellularLocation>
        <location evidence="1">Cell membrane</location>
        <topology evidence="1">Multi-pass membrane protein</topology>
    </subcellularLocation>
</comment>
<comment type="caution">
    <text evidence="10">The sequence shown here is derived from an EMBL/GenBank/DDBJ whole genome shotgun (WGS) entry which is preliminary data.</text>
</comment>
<feature type="domain" description="BON" evidence="9">
    <location>
        <begin position="62"/>
        <end position="132"/>
    </location>
</feature>
<comment type="similarity">
    <text evidence="2 7">Belongs to the MscS (TC 1.A.23) family.</text>
</comment>
<evidence type="ECO:0000256" key="5">
    <source>
        <dbReference type="ARBA" id="ARBA00022989"/>
    </source>
</evidence>
<evidence type="ECO:0000256" key="7">
    <source>
        <dbReference type="RuleBase" id="RU369025"/>
    </source>
</evidence>
<evidence type="ECO:0000256" key="4">
    <source>
        <dbReference type="ARBA" id="ARBA00022692"/>
    </source>
</evidence>